<dbReference type="RefSeq" id="WP_152279512.1">
    <property type="nucleotide sequence ID" value="NZ_WFKK01000001.1"/>
</dbReference>
<reference evidence="1 2" key="1">
    <citation type="submission" date="2019-10" db="EMBL/GenBank/DDBJ databases">
        <title>Poseidonibacter ostreae sp. nov., isolated from the gut of the Ostrea denselamellosa.</title>
        <authorList>
            <person name="Choi A."/>
        </authorList>
    </citation>
    <scope>NUCLEOTIDE SEQUENCE [LARGE SCALE GENOMIC DNA]</scope>
    <source>
        <strain evidence="1 2">SJOD-M-33</strain>
    </source>
</reference>
<protein>
    <submittedName>
        <fullName evidence="1">Uncharacterized protein</fullName>
    </submittedName>
</protein>
<accession>A0A6L4WX28</accession>
<name>A0A6L4WX28_9BACT</name>
<evidence type="ECO:0000313" key="1">
    <source>
        <dbReference type="EMBL" id="KAB7891409.1"/>
    </source>
</evidence>
<proteinExistence type="predicted"/>
<sequence>MKILNANGTISKKILDLKDELHLKDIFKSSIATDKDKECYLTDSQNDRLNIILDDEEYERYFIFIIESDKLVFEEEFNIDIKDIADISTIQELKELIRKGKG</sequence>
<dbReference type="AlphaFoldDB" id="A0A6L4WX28"/>
<dbReference type="Proteomes" id="UP000472839">
    <property type="component" value="Unassembled WGS sequence"/>
</dbReference>
<organism evidence="1 2">
    <name type="scientific">Poseidonibacter ostreae</name>
    <dbReference type="NCBI Taxonomy" id="2654171"/>
    <lineage>
        <taxon>Bacteria</taxon>
        <taxon>Pseudomonadati</taxon>
        <taxon>Campylobacterota</taxon>
        <taxon>Epsilonproteobacteria</taxon>
        <taxon>Campylobacterales</taxon>
        <taxon>Arcobacteraceae</taxon>
        <taxon>Poseidonibacter</taxon>
    </lineage>
</organism>
<comment type="caution">
    <text evidence="1">The sequence shown here is derived from an EMBL/GenBank/DDBJ whole genome shotgun (WGS) entry which is preliminary data.</text>
</comment>
<evidence type="ECO:0000313" key="2">
    <source>
        <dbReference type="Proteomes" id="UP000472839"/>
    </source>
</evidence>
<dbReference type="EMBL" id="WFKK01000001">
    <property type="protein sequence ID" value="KAB7891409.1"/>
    <property type="molecule type" value="Genomic_DNA"/>
</dbReference>
<gene>
    <name evidence="1" type="ORF">GBG19_00805</name>
</gene>